<organism evidence="1 2">
    <name type="scientific">Solanum bulbocastanum</name>
    <name type="common">Wild potato</name>
    <dbReference type="NCBI Taxonomy" id="147425"/>
    <lineage>
        <taxon>Eukaryota</taxon>
        <taxon>Viridiplantae</taxon>
        <taxon>Streptophyta</taxon>
        <taxon>Embryophyta</taxon>
        <taxon>Tracheophyta</taxon>
        <taxon>Spermatophyta</taxon>
        <taxon>Magnoliopsida</taxon>
        <taxon>eudicotyledons</taxon>
        <taxon>Gunneridae</taxon>
        <taxon>Pentapetalae</taxon>
        <taxon>asterids</taxon>
        <taxon>lamiids</taxon>
        <taxon>Solanales</taxon>
        <taxon>Solanaceae</taxon>
        <taxon>Solanoideae</taxon>
        <taxon>Solaneae</taxon>
        <taxon>Solanum</taxon>
    </lineage>
</organism>
<reference evidence="1 2" key="1">
    <citation type="submission" date="2024-02" db="EMBL/GenBank/DDBJ databases">
        <title>de novo genome assembly of Solanum bulbocastanum strain 11H21.</title>
        <authorList>
            <person name="Hosaka A.J."/>
        </authorList>
    </citation>
    <scope>NUCLEOTIDE SEQUENCE [LARGE SCALE GENOMIC DNA]</scope>
    <source>
        <tissue evidence="1">Young leaves</tissue>
    </source>
</reference>
<proteinExistence type="predicted"/>
<evidence type="ECO:0000313" key="2">
    <source>
        <dbReference type="Proteomes" id="UP001371456"/>
    </source>
</evidence>
<gene>
    <name evidence="1" type="ORF">RDI58_014989</name>
</gene>
<name>A0AAN8TEF8_SOLBU</name>
<evidence type="ECO:0000313" key="1">
    <source>
        <dbReference type="EMBL" id="KAK6786464.1"/>
    </source>
</evidence>
<sequence length="95" mass="11256">MAGKPLNCFFLKIKVPLLPTFSPYNKENSRFCQNCSCKENSHLLQIKPSPSNLGRRGLIPSEQQYQASINDVHDKVFRCYYMKFTNFTCRRFWRK</sequence>
<keyword evidence="2" id="KW-1185">Reference proteome</keyword>
<comment type="caution">
    <text evidence="1">The sequence shown here is derived from an EMBL/GenBank/DDBJ whole genome shotgun (WGS) entry which is preliminary data.</text>
</comment>
<accession>A0AAN8TEF8</accession>
<dbReference type="Proteomes" id="UP001371456">
    <property type="component" value="Unassembled WGS sequence"/>
</dbReference>
<protein>
    <submittedName>
        <fullName evidence="1">Uncharacterized protein</fullName>
    </submittedName>
</protein>
<dbReference type="AlphaFoldDB" id="A0AAN8TEF8"/>
<dbReference type="EMBL" id="JBANQN010000006">
    <property type="protein sequence ID" value="KAK6786464.1"/>
    <property type="molecule type" value="Genomic_DNA"/>
</dbReference>